<name>A0A1W1CM48_9ZZZZ</name>
<evidence type="ECO:0000313" key="2">
    <source>
        <dbReference type="EMBL" id="SFV66815.1"/>
    </source>
</evidence>
<reference evidence="2" key="1">
    <citation type="submission" date="2016-10" db="EMBL/GenBank/DDBJ databases">
        <authorList>
            <person name="de Groot N.N."/>
        </authorList>
    </citation>
    <scope>NUCLEOTIDE SEQUENCE</scope>
</reference>
<evidence type="ECO:0000259" key="1">
    <source>
        <dbReference type="Pfam" id="PF18735"/>
    </source>
</evidence>
<feature type="domain" description="RiboL-PSP-HEPN" evidence="1">
    <location>
        <begin position="11"/>
        <end position="210"/>
    </location>
</feature>
<dbReference type="Pfam" id="PF18735">
    <property type="entry name" value="HEPN_RiboL-PSP"/>
    <property type="match status" value="1"/>
</dbReference>
<dbReference type="EMBL" id="FPHE01000157">
    <property type="protein sequence ID" value="SFV66815.1"/>
    <property type="molecule type" value="Genomic_DNA"/>
</dbReference>
<dbReference type="AlphaFoldDB" id="A0A1W1CM48"/>
<accession>A0A1W1CM48</accession>
<protein>
    <recommendedName>
        <fullName evidence="1">RiboL-PSP-HEPN domain-containing protein</fullName>
    </recommendedName>
</protein>
<dbReference type="InterPro" id="IPR041519">
    <property type="entry name" value="HEPN_RiboL-PSP"/>
</dbReference>
<organism evidence="2">
    <name type="scientific">hydrothermal vent metagenome</name>
    <dbReference type="NCBI Taxonomy" id="652676"/>
    <lineage>
        <taxon>unclassified sequences</taxon>
        <taxon>metagenomes</taxon>
        <taxon>ecological metagenomes</taxon>
    </lineage>
</organism>
<gene>
    <name evidence="2" type="ORF">MNB_SV-12-1207</name>
</gene>
<sequence>MKSAKIHFEQNIIRVKNLGAIYKSINSQTTQILDLSDILRAQYVMLVSALDHFIHEIVRIGMLETYLGKRKSTKAFKKFIFSIDDKVLFNKAIMVDIINEDNIEPYKDNTWLDYQIRHKNGFKSFQQADKIEEAILLVLDIDLWLEIENRLSIDKNKLKNRLNLIIKRRNQIAHEADIKFEDRELRDIRSDDIDSSIIFIELLVKTIFDISELKN</sequence>
<proteinExistence type="predicted"/>